<feature type="compositionally biased region" description="Polar residues" evidence="2">
    <location>
        <begin position="344"/>
        <end position="354"/>
    </location>
</feature>
<feature type="region of interest" description="Disordered" evidence="2">
    <location>
        <begin position="194"/>
        <end position="404"/>
    </location>
</feature>
<feature type="compositionally biased region" description="Basic and acidic residues" evidence="2">
    <location>
        <begin position="773"/>
        <end position="783"/>
    </location>
</feature>
<keyword evidence="1" id="KW-0175">Coiled coil</keyword>
<organism evidence="3 4">
    <name type="scientific">Neoarthrinium moseri</name>
    <dbReference type="NCBI Taxonomy" id="1658444"/>
    <lineage>
        <taxon>Eukaryota</taxon>
        <taxon>Fungi</taxon>
        <taxon>Dikarya</taxon>
        <taxon>Ascomycota</taxon>
        <taxon>Pezizomycotina</taxon>
        <taxon>Sordariomycetes</taxon>
        <taxon>Xylariomycetidae</taxon>
        <taxon>Amphisphaeriales</taxon>
        <taxon>Apiosporaceae</taxon>
        <taxon>Neoarthrinium</taxon>
    </lineage>
</organism>
<feature type="compositionally biased region" description="Low complexity" evidence="2">
    <location>
        <begin position="562"/>
        <end position="571"/>
    </location>
</feature>
<feature type="compositionally biased region" description="Polar residues" evidence="2">
    <location>
        <begin position="288"/>
        <end position="308"/>
    </location>
</feature>
<comment type="caution">
    <text evidence="3">The sequence shown here is derived from an EMBL/GenBank/DDBJ whole genome shotgun (WGS) entry which is preliminary data.</text>
</comment>
<feature type="compositionally biased region" description="Basic and acidic residues" evidence="2">
    <location>
        <begin position="496"/>
        <end position="506"/>
    </location>
</feature>
<protein>
    <submittedName>
        <fullName evidence="3">Uncharacterized protein</fullName>
    </submittedName>
</protein>
<feature type="region of interest" description="Disordered" evidence="2">
    <location>
        <begin position="670"/>
        <end position="859"/>
    </location>
</feature>
<feature type="region of interest" description="Disordered" evidence="2">
    <location>
        <begin position="55"/>
        <end position="77"/>
    </location>
</feature>
<keyword evidence="4" id="KW-1185">Reference proteome</keyword>
<dbReference type="InterPro" id="IPR008160">
    <property type="entry name" value="Collagen"/>
</dbReference>
<feature type="compositionally biased region" description="Basic and acidic residues" evidence="2">
    <location>
        <begin position="701"/>
        <end position="717"/>
    </location>
</feature>
<feature type="compositionally biased region" description="Low complexity" evidence="2">
    <location>
        <begin position="194"/>
        <end position="207"/>
    </location>
</feature>
<feature type="compositionally biased region" description="Polar residues" evidence="2">
    <location>
        <begin position="805"/>
        <end position="815"/>
    </location>
</feature>
<gene>
    <name evidence="3" type="ORF">JX265_008434</name>
</gene>
<dbReference type="Pfam" id="PF01391">
    <property type="entry name" value="Collagen"/>
    <property type="match status" value="1"/>
</dbReference>
<accession>A0A9P9WI76</accession>
<feature type="compositionally biased region" description="Basic and acidic residues" evidence="2">
    <location>
        <begin position="309"/>
        <end position="318"/>
    </location>
</feature>
<feature type="compositionally biased region" description="Basic and acidic residues" evidence="2">
    <location>
        <begin position="227"/>
        <end position="236"/>
    </location>
</feature>
<dbReference type="Proteomes" id="UP000829685">
    <property type="component" value="Unassembled WGS sequence"/>
</dbReference>
<feature type="region of interest" description="Disordered" evidence="2">
    <location>
        <begin position="1"/>
        <end position="21"/>
    </location>
</feature>
<sequence length="1369" mass="151956">MHTRLSRFSESLPDAQPGGFLHHAVLHPDTIEARMSGASRGEESLQYLVDFLRRTPPPQNNRMSIPDSFSSSSSEDNKWRKKFTTLGSLRRKGSQRKTKHRPPVIRLPDSAIAATTIDGHRHIAISIPLEHSYFGPDEPSRVPDAEDKDLELSPAVEADSELRSKFGSMRSYSSDRAVVGTRLGPVAEDRESFISLPPSLSPKSSIPDRSTSLRAPPRTRGSVSSANDERHDERRFSFGGTTQPGMIRGPGEGVAESQQDEVRAGLVAAGSLSSKFRQPVVVLPPSTQPEADSTANESHQQPAEQWTGHTHEVGHTRDVSSSSGLSSNPPTIRFSLPVRRSSKNARTSQETAETIDNLLSPGSSHKSSSASENGSTSGPDQTFGHERARGSVAESVGTVASEPKVMEAETAKAYHSIPIVVRPPSQSGSLKRFKFPMPPTSRPSSSKGMVSRGAQTDISAQSVSRNRTARKERIRQRKEKDISDMRSKMFEGSADNVRHQDQDTIHSAHRSRTPSISRDASPPLSRKPNLSHLRVSAVGQPPPQGISSTGFMSPAKRESSDSLRSLATNSSTSSSSLVLFDHAAYYRRIEQRAEREAQQARAARYAAEARMAERGDGEQLSRQELLQRYEQLKEARVHDMEKRLRRLERNGDVWVRSMLPLMEGLSRFLEEDSRHQLRQSVTEATSTSSRRRPRSSADLSHGGEPEREAGSHTSVRDMRHKHRPAPLHLTESNLRRSKTHAASTSHSECRSILRHFQGMAESKRGTRNKAERRHSNSDQYVRDRKGKQRQTAADSGSDDAGDASNQYFSSISGRSSLDPGLEEPLTGDIPGAWQSAPEGDKDVGSSAATDKGKGKKSKYETIETLQHEVADMRDDIKKLDDATHGFDSKADAFEKEIREIRVKKEEKEAMYQDLAREFDKLRAESNKHEDTSKLDYLGQQVKEVQAQSREKDSFYRVLSREFEKLKQNANKSRDEPKADRLEEKLQEVKAHADEVDSLHQSLTEKFETLKNEAAKSQDEPKAARLEKQIQEVKAHADEMDSLHRDLSKRFEVLKTETTKPPDTLRVDTLDTKIRDVEAHTAREESFHQKITRELERLKNAINKPQDASRVDTLDQKLHDVQAQTEREHSVNEDLAQQLERLQHLVNKPQDTSRLDTLDQKLHDVEIKTEREHSLHEDLTQELESLKVAARRSQDTPGAADALAQKVRAVEAHAARDKSFFQQVARELERLRTAVGRAAPDAAKVAELERKTRDLEAQLRDKTTLGQKGDKGNRGPRGERGPAGERGPPGKLGPQGEAGPQGEPGSPGLVGPPGAMGPQGEPGPQGERGPPGETIIQPVIRDVSTTEEPATNEDQTQEGKGPENEEFALL</sequence>
<feature type="region of interest" description="Disordered" evidence="2">
    <location>
        <begin position="134"/>
        <end position="156"/>
    </location>
</feature>
<dbReference type="EMBL" id="JAFIMR010000023">
    <property type="protein sequence ID" value="KAI1864710.1"/>
    <property type="molecule type" value="Genomic_DNA"/>
</dbReference>
<feature type="region of interest" description="Disordered" evidence="2">
    <location>
        <begin position="421"/>
        <end position="571"/>
    </location>
</feature>
<feature type="compositionally biased region" description="Basic and acidic residues" evidence="2">
    <location>
        <begin position="1243"/>
        <end position="1282"/>
    </location>
</feature>
<reference evidence="3" key="1">
    <citation type="submission" date="2021-03" db="EMBL/GenBank/DDBJ databases">
        <title>Revisited historic fungal species revealed as producer of novel bioactive compounds through whole genome sequencing and comparative genomics.</title>
        <authorList>
            <person name="Vignolle G.A."/>
            <person name="Hochenegger N."/>
            <person name="Mach R.L."/>
            <person name="Mach-Aigner A.R."/>
            <person name="Javad Rahimi M."/>
            <person name="Salim K.A."/>
            <person name="Chan C.M."/>
            <person name="Lim L.B.L."/>
            <person name="Cai F."/>
            <person name="Druzhinina I.S."/>
            <person name="U'Ren J.M."/>
            <person name="Derntl C."/>
        </authorList>
    </citation>
    <scope>NUCLEOTIDE SEQUENCE</scope>
    <source>
        <strain evidence="3">TUCIM 5799</strain>
    </source>
</reference>
<proteinExistence type="predicted"/>
<evidence type="ECO:0000313" key="3">
    <source>
        <dbReference type="EMBL" id="KAI1864710.1"/>
    </source>
</evidence>
<feature type="coiled-coil region" evidence="1">
    <location>
        <begin position="862"/>
        <end position="931"/>
    </location>
</feature>
<feature type="coiled-coil region" evidence="1">
    <location>
        <begin position="590"/>
        <end position="650"/>
    </location>
</feature>
<evidence type="ECO:0000256" key="2">
    <source>
        <dbReference type="SAM" id="MobiDB-lite"/>
    </source>
</evidence>
<feature type="region of interest" description="Disordered" evidence="2">
    <location>
        <begin position="1237"/>
        <end position="1369"/>
    </location>
</feature>
<feature type="region of interest" description="Disordered" evidence="2">
    <location>
        <begin position="966"/>
        <end position="985"/>
    </location>
</feature>
<feature type="compositionally biased region" description="Basic residues" evidence="2">
    <location>
        <begin position="467"/>
        <end position="477"/>
    </location>
</feature>
<feature type="compositionally biased region" description="Low complexity" evidence="2">
    <location>
        <begin position="1293"/>
        <end position="1332"/>
    </location>
</feature>
<dbReference type="PANTHER" id="PTHR24637">
    <property type="entry name" value="COLLAGEN"/>
    <property type="match status" value="1"/>
</dbReference>
<name>A0A9P9WI76_9PEZI</name>
<feature type="compositionally biased region" description="Polar residues" evidence="2">
    <location>
        <begin position="442"/>
        <end position="466"/>
    </location>
</feature>
<evidence type="ECO:0000313" key="4">
    <source>
        <dbReference type="Proteomes" id="UP000829685"/>
    </source>
</evidence>
<evidence type="ECO:0000256" key="1">
    <source>
        <dbReference type="SAM" id="Coils"/>
    </source>
</evidence>
<feature type="compositionally biased region" description="Low complexity" evidence="2">
    <location>
        <begin position="360"/>
        <end position="377"/>
    </location>
</feature>
<feature type="compositionally biased region" description="Basic and acidic residues" evidence="2">
    <location>
        <begin position="478"/>
        <end position="489"/>
    </location>
</feature>